<evidence type="ECO:0000313" key="1">
    <source>
        <dbReference type="EMBL" id="PWJ42383.1"/>
    </source>
</evidence>
<dbReference type="AlphaFoldDB" id="A0A315ZBE3"/>
<protein>
    <submittedName>
        <fullName evidence="1">Uncharacterized protein</fullName>
    </submittedName>
</protein>
<comment type="caution">
    <text evidence="1">The sequence shown here is derived from an EMBL/GenBank/DDBJ whole genome shotgun (WGS) entry which is preliminary data.</text>
</comment>
<dbReference type="OrthoDB" id="1222242at2"/>
<dbReference type="Proteomes" id="UP000245535">
    <property type="component" value="Unassembled WGS sequence"/>
</dbReference>
<sequence length="352" mass="41751">MALISKKKLIYPINEKLHFYLKKYNRVSPIHIHYTDLLRYTNSIPLYDKNDEDTLWITVFYNHEDMFHIHESLKKIYANLKADGHMDIMSHLYIDRIDLCTYGNTKPFRVRIVNQFNDNFDYFYVKQADASRVYGLELEDLLSPNKVSYMVHEQTLIEEHIAGIPGDQFIATKIGDSTLNKTRLIKEFVKFNERCFIRLLGDMHTSNFVVVEVPDFDDVSYRLRAIDFDQQSYEGKRSVYLPQYFKQNNPFVELGIGRITPQTLKQYQIEERSMVGHRIMASHYILNDLIDTMKSDRIAPRENVFQLRNALYRYYKDSLFLKCDNMGEILEESLHHLLRVLNIGKTNFVLKK</sequence>
<proteinExistence type="predicted"/>
<dbReference type="RefSeq" id="WP_109619289.1">
    <property type="nucleotide sequence ID" value="NZ_QGDO01000003.1"/>
</dbReference>
<evidence type="ECO:0000313" key="2">
    <source>
        <dbReference type="Proteomes" id="UP000245535"/>
    </source>
</evidence>
<dbReference type="EMBL" id="QGDO01000003">
    <property type="protein sequence ID" value="PWJ42383.1"/>
    <property type="molecule type" value="Genomic_DNA"/>
</dbReference>
<name>A0A315ZBE3_SEDFL</name>
<accession>A0A315ZBE3</accession>
<organism evidence="1 2">
    <name type="scientific">Sediminitomix flava</name>
    <dbReference type="NCBI Taxonomy" id="379075"/>
    <lineage>
        <taxon>Bacteria</taxon>
        <taxon>Pseudomonadati</taxon>
        <taxon>Bacteroidota</taxon>
        <taxon>Cytophagia</taxon>
        <taxon>Cytophagales</taxon>
        <taxon>Flammeovirgaceae</taxon>
        <taxon>Sediminitomix</taxon>
    </lineage>
</organism>
<keyword evidence="2" id="KW-1185">Reference proteome</keyword>
<reference evidence="1 2" key="1">
    <citation type="submission" date="2018-03" db="EMBL/GenBank/DDBJ databases">
        <title>Genomic Encyclopedia of Archaeal and Bacterial Type Strains, Phase II (KMG-II): from individual species to whole genera.</title>
        <authorList>
            <person name="Goeker M."/>
        </authorList>
    </citation>
    <scope>NUCLEOTIDE SEQUENCE [LARGE SCALE GENOMIC DNA]</scope>
    <source>
        <strain evidence="1 2">DSM 28229</strain>
    </source>
</reference>
<gene>
    <name evidence="1" type="ORF">BC781_103635</name>
</gene>